<dbReference type="EMBL" id="CP051680">
    <property type="protein sequence ID" value="QJD86431.1"/>
    <property type="molecule type" value="Genomic_DNA"/>
</dbReference>
<feature type="domain" description="ABC transmembrane type-1" evidence="8">
    <location>
        <begin position="70"/>
        <end position="259"/>
    </location>
</feature>
<keyword evidence="6 7" id="KW-0472">Membrane</keyword>
<evidence type="ECO:0000256" key="2">
    <source>
        <dbReference type="ARBA" id="ARBA00022448"/>
    </source>
</evidence>
<dbReference type="Gene3D" id="1.10.3720.10">
    <property type="entry name" value="MetI-like"/>
    <property type="match status" value="1"/>
</dbReference>
<reference evidence="9 10" key="1">
    <citation type="submission" date="2020-04" db="EMBL/GenBank/DDBJ databases">
        <title>Genome sequencing of novel species.</title>
        <authorList>
            <person name="Heo J."/>
            <person name="Kim S.-J."/>
            <person name="Kim J.-S."/>
            <person name="Hong S.-B."/>
            <person name="Kwon S.-W."/>
        </authorList>
    </citation>
    <scope>NUCLEOTIDE SEQUENCE [LARGE SCALE GENOMIC DNA]</scope>
    <source>
        <strain evidence="9 10">MFER-1</strain>
    </source>
</reference>
<keyword evidence="2 7" id="KW-0813">Transport</keyword>
<protein>
    <submittedName>
        <fullName evidence="9">Carbohydrate ABC transporter permease</fullName>
    </submittedName>
</protein>
<dbReference type="PANTHER" id="PTHR43744:SF12">
    <property type="entry name" value="ABC TRANSPORTER PERMEASE PROTEIN MG189-RELATED"/>
    <property type="match status" value="1"/>
</dbReference>
<accession>A0A7Z2VNT9</accession>
<evidence type="ECO:0000256" key="1">
    <source>
        <dbReference type="ARBA" id="ARBA00004651"/>
    </source>
</evidence>
<feature type="transmembrane region" description="Helical" evidence="7">
    <location>
        <begin position="238"/>
        <end position="259"/>
    </location>
</feature>
<dbReference type="InterPro" id="IPR035906">
    <property type="entry name" value="MetI-like_sf"/>
</dbReference>
<evidence type="ECO:0000256" key="3">
    <source>
        <dbReference type="ARBA" id="ARBA00022475"/>
    </source>
</evidence>
<dbReference type="PROSITE" id="PS50928">
    <property type="entry name" value="ABC_TM1"/>
    <property type="match status" value="1"/>
</dbReference>
<dbReference type="CDD" id="cd06261">
    <property type="entry name" value="TM_PBP2"/>
    <property type="match status" value="1"/>
</dbReference>
<evidence type="ECO:0000259" key="8">
    <source>
        <dbReference type="PROSITE" id="PS50928"/>
    </source>
</evidence>
<dbReference type="GO" id="GO:0055085">
    <property type="term" value="P:transmembrane transport"/>
    <property type="evidence" value="ECO:0007669"/>
    <property type="project" value="InterPro"/>
</dbReference>
<dbReference type="KEGG" id="cheb:HH215_26870"/>
<sequence>MIAGKRGRIILLEVAMVIISLIVIIPLLVMLLGSFKTAHEASYFNLKLPSEWHFDNYKKVFEDGKLDIALMNSTIITVMSSCITVISSALAAFTISRKKGKAYNVLFALFSLGMIAPFMVVPTISLLKLLDLSGTYSGVILVSIATSVPWSVMIFTGFIKGVPREMDEAAIIDGCGPYKMFFKVILPLLQPVLVTNLLIITVGVWNEFMIPLYLFNSASQTTMPLTVYNFFGQYANQWNLVFADLVMTALPVTLLYILFQRYIVAGLTSGAVKG</sequence>
<name>A0A7Z2VNT9_9BACL</name>
<feature type="transmembrane region" description="Helical" evidence="7">
    <location>
        <begin position="139"/>
        <end position="159"/>
    </location>
</feature>
<evidence type="ECO:0000256" key="5">
    <source>
        <dbReference type="ARBA" id="ARBA00022989"/>
    </source>
</evidence>
<gene>
    <name evidence="9" type="ORF">HH215_26870</name>
</gene>
<keyword evidence="4 7" id="KW-0812">Transmembrane</keyword>
<feature type="transmembrane region" description="Helical" evidence="7">
    <location>
        <begin position="12"/>
        <end position="35"/>
    </location>
</feature>
<evidence type="ECO:0000256" key="6">
    <source>
        <dbReference type="ARBA" id="ARBA00023136"/>
    </source>
</evidence>
<proteinExistence type="inferred from homology"/>
<keyword evidence="10" id="KW-1185">Reference proteome</keyword>
<evidence type="ECO:0000256" key="7">
    <source>
        <dbReference type="RuleBase" id="RU363032"/>
    </source>
</evidence>
<dbReference type="GO" id="GO:0005886">
    <property type="term" value="C:plasma membrane"/>
    <property type="evidence" value="ECO:0007669"/>
    <property type="project" value="UniProtKB-SubCell"/>
</dbReference>
<organism evidence="9 10">
    <name type="scientific">Cohnella herbarum</name>
    <dbReference type="NCBI Taxonomy" id="2728023"/>
    <lineage>
        <taxon>Bacteria</taxon>
        <taxon>Bacillati</taxon>
        <taxon>Bacillota</taxon>
        <taxon>Bacilli</taxon>
        <taxon>Bacillales</taxon>
        <taxon>Paenibacillaceae</taxon>
        <taxon>Cohnella</taxon>
    </lineage>
</organism>
<comment type="subcellular location">
    <subcellularLocation>
        <location evidence="1 7">Cell membrane</location>
        <topology evidence="1 7">Multi-pass membrane protein</topology>
    </subcellularLocation>
</comment>
<feature type="transmembrane region" description="Helical" evidence="7">
    <location>
        <begin position="105"/>
        <end position="127"/>
    </location>
</feature>
<feature type="transmembrane region" description="Helical" evidence="7">
    <location>
        <begin position="180"/>
        <end position="205"/>
    </location>
</feature>
<dbReference type="InterPro" id="IPR000515">
    <property type="entry name" value="MetI-like"/>
</dbReference>
<comment type="similarity">
    <text evidence="7">Belongs to the binding-protein-dependent transport system permease family.</text>
</comment>
<dbReference type="SUPFAM" id="SSF161098">
    <property type="entry name" value="MetI-like"/>
    <property type="match status" value="1"/>
</dbReference>
<evidence type="ECO:0000313" key="9">
    <source>
        <dbReference type="EMBL" id="QJD86431.1"/>
    </source>
</evidence>
<dbReference type="Proteomes" id="UP000502248">
    <property type="component" value="Chromosome"/>
</dbReference>
<dbReference type="PANTHER" id="PTHR43744">
    <property type="entry name" value="ABC TRANSPORTER PERMEASE PROTEIN MG189-RELATED-RELATED"/>
    <property type="match status" value="1"/>
</dbReference>
<evidence type="ECO:0000313" key="10">
    <source>
        <dbReference type="Proteomes" id="UP000502248"/>
    </source>
</evidence>
<evidence type="ECO:0000256" key="4">
    <source>
        <dbReference type="ARBA" id="ARBA00022692"/>
    </source>
</evidence>
<keyword evidence="3" id="KW-1003">Cell membrane</keyword>
<dbReference type="Pfam" id="PF00528">
    <property type="entry name" value="BPD_transp_1"/>
    <property type="match status" value="1"/>
</dbReference>
<feature type="transmembrane region" description="Helical" evidence="7">
    <location>
        <begin position="68"/>
        <end position="93"/>
    </location>
</feature>
<dbReference type="AlphaFoldDB" id="A0A7Z2VNT9"/>
<dbReference type="RefSeq" id="WP_169282680.1">
    <property type="nucleotide sequence ID" value="NZ_CP051680.1"/>
</dbReference>
<keyword evidence="5 7" id="KW-1133">Transmembrane helix</keyword>